<dbReference type="SMART" id="SM00248">
    <property type="entry name" value="ANK"/>
    <property type="match status" value="7"/>
</dbReference>
<sequence length="668" mass="75747">MSSGDERRLSSRQTSFGQMSRLQDRHSVSKKHSTGSGSTENSVTVMPLVHGEDPGDCSVSLTGLCDLYRYCYKPLALYRDTSDLIEHGCPINMVDDTGSTAISLLVLHTNRGLRYHQYPVPKLADLENVNAAREQMLQACIEVDRLYQEDVYKCLELVLRHGADSNILPATCPGIPYYSEWSENYEHKIMQSDQRWNLFTYGGSMEFTTYSVFNPLSCHRPSNSKNVTVLHLCAWRGDVKCIDLLLQHGADVQATTTDKRNALHFLYLYCNKPSDLVPSTALLIQHGIDVNLVDENGHSPIHMLLNHFLVKRSHVKYLANSYTESNVRELPVLLDHYRDDIKQCLTFLLEAGAELEVNEGIPLLHHIYTRFEQSLRNCEPEFQVKGHYLVPYHFKLEPLHDMSQHLVKLGCKINTHDSSGHTALHCLVMALRNLSLDDEINQTHMVEKCFTVLLAEGTDINAKNCVGKTALHYLVELVCNTLHALLRYIGSMQLLVSCGADLQSQDHDGNTVLHIALRSRMKAEHLHQLTVFLLESGADANQANVNNKYPLNELMIQHIYHHEPLSLGGLSVRLNQYLSTMGVICKTMSSETLHYIFSVYRESGFWGIICEKECLVYQLLLEHCTGVHSLKAMCRLVIRNAMRSRFTAGIQQLPLPEQLKCYVRSLIE</sequence>
<dbReference type="InterPro" id="IPR036036">
    <property type="entry name" value="SOCS_box-like_dom_sf"/>
</dbReference>
<feature type="region of interest" description="Disordered" evidence="4">
    <location>
        <begin position="1"/>
        <end position="42"/>
    </location>
</feature>
<dbReference type="SUPFAM" id="SSF48403">
    <property type="entry name" value="Ankyrin repeat"/>
    <property type="match status" value="1"/>
</dbReference>
<organism evidence="6 7">
    <name type="scientific">Paralvinella palmiformis</name>
    <dbReference type="NCBI Taxonomy" id="53620"/>
    <lineage>
        <taxon>Eukaryota</taxon>
        <taxon>Metazoa</taxon>
        <taxon>Spiralia</taxon>
        <taxon>Lophotrochozoa</taxon>
        <taxon>Annelida</taxon>
        <taxon>Polychaeta</taxon>
        <taxon>Sedentaria</taxon>
        <taxon>Canalipalpata</taxon>
        <taxon>Terebellida</taxon>
        <taxon>Terebelliformia</taxon>
        <taxon>Alvinellidae</taxon>
        <taxon>Paralvinella</taxon>
    </lineage>
</organism>
<dbReference type="Gene3D" id="1.25.40.20">
    <property type="entry name" value="Ankyrin repeat-containing domain"/>
    <property type="match status" value="3"/>
</dbReference>
<dbReference type="Pfam" id="PF12796">
    <property type="entry name" value="Ank_2"/>
    <property type="match status" value="2"/>
</dbReference>
<evidence type="ECO:0000313" key="6">
    <source>
        <dbReference type="EMBL" id="KAK2145953.1"/>
    </source>
</evidence>
<dbReference type="InterPro" id="IPR036770">
    <property type="entry name" value="Ankyrin_rpt-contain_sf"/>
</dbReference>
<dbReference type="Proteomes" id="UP001208570">
    <property type="component" value="Unassembled WGS sequence"/>
</dbReference>
<feature type="repeat" description="ANK" evidence="3">
    <location>
        <begin position="225"/>
        <end position="257"/>
    </location>
</feature>
<dbReference type="InterPro" id="IPR002110">
    <property type="entry name" value="Ankyrin_rpt"/>
</dbReference>
<dbReference type="PROSITE" id="PS50297">
    <property type="entry name" value="ANK_REP_REGION"/>
    <property type="match status" value="1"/>
</dbReference>
<dbReference type="CDD" id="cd03587">
    <property type="entry name" value="SOCS"/>
    <property type="match status" value="1"/>
</dbReference>
<dbReference type="Gene3D" id="1.10.750.20">
    <property type="entry name" value="SOCS box"/>
    <property type="match status" value="1"/>
</dbReference>
<dbReference type="GO" id="GO:0035556">
    <property type="term" value="P:intracellular signal transduction"/>
    <property type="evidence" value="ECO:0007669"/>
    <property type="project" value="InterPro"/>
</dbReference>
<dbReference type="InterPro" id="IPR050745">
    <property type="entry name" value="Multifunctional_regulatory"/>
</dbReference>
<name>A0AAD9J413_9ANNE</name>
<evidence type="ECO:0000256" key="3">
    <source>
        <dbReference type="PROSITE-ProRule" id="PRU00023"/>
    </source>
</evidence>
<dbReference type="SMART" id="SM00969">
    <property type="entry name" value="SOCS_box"/>
    <property type="match status" value="1"/>
</dbReference>
<dbReference type="PANTHER" id="PTHR24189:SF50">
    <property type="entry name" value="ANKYRIN REPEAT AND SOCS BOX PROTEIN 2"/>
    <property type="match status" value="1"/>
</dbReference>
<protein>
    <recommendedName>
        <fullName evidence="5">SOCS box domain-containing protein</fullName>
    </recommendedName>
</protein>
<evidence type="ECO:0000256" key="2">
    <source>
        <dbReference type="ARBA" id="ARBA00023043"/>
    </source>
</evidence>
<evidence type="ECO:0000313" key="7">
    <source>
        <dbReference type="Proteomes" id="UP001208570"/>
    </source>
</evidence>
<reference evidence="6" key="1">
    <citation type="journal article" date="2023" name="Mol. Biol. Evol.">
        <title>Third-Generation Sequencing Reveals the Adaptive Role of the Epigenome in Three Deep-Sea Polychaetes.</title>
        <authorList>
            <person name="Perez M."/>
            <person name="Aroh O."/>
            <person name="Sun Y."/>
            <person name="Lan Y."/>
            <person name="Juniper S.K."/>
            <person name="Young C.R."/>
            <person name="Angers B."/>
            <person name="Qian P.Y."/>
        </authorList>
    </citation>
    <scope>NUCLEOTIDE SEQUENCE</scope>
    <source>
        <strain evidence="6">P08H-3</strain>
    </source>
</reference>
<dbReference type="InterPro" id="IPR001496">
    <property type="entry name" value="SOCS_box"/>
</dbReference>
<comment type="caution">
    <text evidence="6">The sequence shown here is derived from an EMBL/GenBank/DDBJ whole genome shotgun (WGS) entry which is preliminary data.</text>
</comment>
<dbReference type="PANTHER" id="PTHR24189">
    <property type="entry name" value="MYOTROPHIN"/>
    <property type="match status" value="1"/>
</dbReference>
<evidence type="ECO:0000256" key="4">
    <source>
        <dbReference type="SAM" id="MobiDB-lite"/>
    </source>
</evidence>
<feature type="compositionally biased region" description="Polar residues" evidence="4">
    <location>
        <begin position="11"/>
        <end position="21"/>
    </location>
</feature>
<evidence type="ECO:0000256" key="1">
    <source>
        <dbReference type="ARBA" id="ARBA00022737"/>
    </source>
</evidence>
<dbReference type="SUPFAM" id="SSF158235">
    <property type="entry name" value="SOCS box-like"/>
    <property type="match status" value="1"/>
</dbReference>
<dbReference type="PROSITE" id="PS50225">
    <property type="entry name" value="SOCS"/>
    <property type="match status" value="1"/>
</dbReference>
<proteinExistence type="predicted"/>
<keyword evidence="2 3" id="KW-0040">ANK repeat</keyword>
<keyword evidence="1" id="KW-0677">Repeat</keyword>
<keyword evidence="7" id="KW-1185">Reference proteome</keyword>
<dbReference type="EMBL" id="JAODUP010000644">
    <property type="protein sequence ID" value="KAK2145953.1"/>
    <property type="molecule type" value="Genomic_DNA"/>
</dbReference>
<gene>
    <name evidence="6" type="ORF">LSH36_644g00035</name>
</gene>
<feature type="repeat" description="ANK" evidence="3">
    <location>
        <begin position="508"/>
        <end position="545"/>
    </location>
</feature>
<feature type="domain" description="SOCS box" evidence="5">
    <location>
        <begin position="615"/>
        <end position="668"/>
    </location>
</feature>
<dbReference type="AlphaFoldDB" id="A0AAD9J413"/>
<dbReference type="PROSITE" id="PS50088">
    <property type="entry name" value="ANK_REPEAT"/>
    <property type="match status" value="2"/>
</dbReference>
<dbReference type="Pfam" id="PF07525">
    <property type="entry name" value="SOCS_box"/>
    <property type="match status" value="1"/>
</dbReference>
<evidence type="ECO:0000259" key="5">
    <source>
        <dbReference type="PROSITE" id="PS50225"/>
    </source>
</evidence>
<accession>A0AAD9J413</accession>